<sequence length="993" mass="103629">MFDAAKAKACTPSKGILVEPTGNKDEVEIPRLPGCNLLCEHNLGSADIADVVAEADTCHLERGEWSKTSLQPAAAREAQFNASLASIGNAWATAGCYEDSQKFPTISGTIPVYYDNKNLTVTQCTTFCGKSNKKVAAMMRRSGNWVCACGDSVASTALVSPDSCTVACPGNATQICGNAYNWAVYYTNQPTVGGVGCYRAPTDTGSDNLMKAATYSFTSSGMTRDVCVSGCAAKGTLWAGVYNGNTCYCGNEYTIGTGSYIPDEQCNRPCSGDSTVTCGGLTYMQVMLAAGDRGASSGTTGGNQLTGRQGCFAEGSGVKALQGNTFWHASWMTPQFCQNGCNEMGYDLSGVENGNSCYCSNNFTGGQWLPDSQCNKPCTGNSSFTCGGQTTIEVFNTSVATRSFQAAQREHSSGYIGCWVDAPPGTAMNLYTYSSATMTPAVCQQACASFKYGFAGLENGQKCFCGNTMPTSARAPSAFCNVKCGGNSTENCGGGFNMDMFNASIASAGTAPAGTPSGWKGCYTDSGTAKVMNDYSFSHPKMTNDICRTGCASLNYTLAGNELGTWCYCGNALKTTQLLPSSSCDTLCPGNADQHCGGNYKMTLFDVSTAVVPPTPPGWKACYTADLNGVKGLSGYKYQSPSLTSQTCRAACKGQGFALSGTYTGDQCFCGNTWAGGNILPEIMCSSKCSGNSSEFCGSPVAMDVSTTAGYAAAVSTGAESGFQGCYSDPATMQTFYFTSSLMSPNLCAEACSLKGYTLSGVSQGSVTSKNCGSASAVAVYKVAEQMTYLKSINTLWNSTTGALGYLGCYTEGYNNVLTLPTYGFYTSLMSTETCLKLAQAQGYKYAGTENGGSCYAANEVNWNNGGAVKRLDSDCNSKCLGNANQFCGGGGKLMMYDVPRSKIVYSTPDGVTGYIGERAIHRQSGGPLTCTVSIGCFAPGTMASAPDFKTNAGGMSGTVCRATCSKMGAPYAALTGNSRFYEGYEGTVLMGP</sequence>
<comment type="caution">
    <text evidence="1">The sequence shown here is derived from an EMBL/GenBank/DDBJ whole genome shotgun (WGS) entry which is preliminary data.</text>
</comment>
<proteinExistence type="predicted"/>
<protein>
    <submittedName>
        <fullName evidence="1">Uncharacterized protein</fullName>
    </submittedName>
</protein>
<reference evidence="1" key="1">
    <citation type="submission" date="2023-04" db="EMBL/GenBank/DDBJ databases">
        <title>Draft Genome sequencing of Naganishia species isolated from polar environments using Oxford Nanopore Technology.</title>
        <authorList>
            <person name="Leo P."/>
            <person name="Venkateswaran K."/>
        </authorList>
    </citation>
    <scope>NUCLEOTIDE SEQUENCE</scope>
    <source>
        <strain evidence="1">MNA-CCFEE 5425</strain>
    </source>
</reference>
<dbReference type="Proteomes" id="UP001243375">
    <property type="component" value="Unassembled WGS sequence"/>
</dbReference>
<dbReference type="EMBL" id="JASBWU010000009">
    <property type="protein sequence ID" value="KAJ9119171.1"/>
    <property type="molecule type" value="Genomic_DNA"/>
</dbReference>
<gene>
    <name evidence="1" type="ORF">QFC22_003663</name>
</gene>
<keyword evidence="2" id="KW-1185">Reference proteome</keyword>
<name>A0ACC2X7X6_9TREE</name>
<evidence type="ECO:0000313" key="2">
    <source>
        <dbReference type="Proteomes" id="UP001243375"/>
    </source>
</evidence>
<accession>A0ACC2X7X6</accession>
<organism evidence="1 2">
    <name type="scientific">Naganishia vaughanmartiniae</name>
    <dbReference type="NCBI Taxonomy" id="1424756"/>
    <lineage>
        <taxon>Eukaryota</taxon>
        <taxon>Fungi</taxon>
        <taxon>Dikarya</taxon>
        <taxon>Basidiomycota</taxon>
        <taxon>Agaricomycotina</taxon>
        <taxon>Tremellomycetes</taxon>
        <taxon>Filobasidiales</taxon>
        <taxon>Filobasidiaceae</taxon>
        <taxon>Naganishia</taxon>
    </lineage>
</organism>
<evidence type="ECO:0000313" key="1">
    <source>
        <dbReference type="EMBL" id="KAJ9119171.1"/>
    </source>
</evidence>